<protein>
    <submittedName>
        <fullName evidence="4">Putative E3 ubiquitin-protein ligase xbat31</fullName>
    </submittedName>
</protein>
<dbReference type="GO" id="GO:0051059">
    <property type="term" value="F:NF-kappaB binding"/>
    <property type="evidence" value="ECO:0007669"/>
    <property type="project" value="TreeGrafter"/>
</dbReference>
<gene>
    <name evidence="4" type="ORF">PHJA_002830000</name>
</gene>
<dbReference type="Proteomes" id="UP000653305">
    <property type="component" value="Unassembled WGS sequence"/>
</dbReference>
<dbReference type="SUPFAM" id="SSF48403">
    <property type="entry name" value="Ankyrin repeat"/>
    <property type="match status" value="1"/>
</dbReference>
<dbReference type="PROSITE" id="PS50297">
    <property type="entry name" value="ANK_REP_REGION"/>
    <property type="match status" value="2"/>
</dbReference>
<dbReference type="PANTHER" id="PTHR46680">
    <property type="entry name" value="NF-KAPPA-B INHIBITOR ALPHA"/>
    <property type="match status" value="1"/>
</dbReference>
<sequence>MEGSEGKTASVQPGTLRPLHPSLDGGLCGEEFKEEDPIIGFQFLILGILKKNLAIISDDMCRHLVAPQVELSTCDGPMYDNRFQLDAFLFDLFTGGFSRFVNIRNGSGSTPLHLAARQRRPNYVRILLSSGALIYPGSTPLHLAARGGSLDCVRELLAWGADCLQRDSAG</sequence>
<dbReference type="InterPro" id="IPR051070">
    <property type="entry name" value="NF-kappa-B_inhibitor"/>
</dbReference>
<keyword evidence="5" id="KW-1185">Reference proteome</keyword>
<organism evidence="4 5">
    <name type="scientific">Phtheirospermum japonicum</name>
    <dbReference type="NCBI Taxonomy" id="374723"/>
    <lineage>
        <taxon>Eukaryota</taxon>
        <taxon>Viridiplantae</taxon>
        <taxon>Streptophyta</taxon>
        <taxon>Embryophyta</taxon>
        <taxon>Tracheophyta</taxon>
        <taxon>Spermatophyta</taxon>
        <taxon>Magnoliopsida</taxon>
        <taxon>eudicotyledons</taxon>
        <taxon>Gunneridae</taxon>
        <taxon>Pentapetalae</taxon>
        <taxon>asterids</taxon>
        <taxon>lamiids</taxon>
        <taxon>Lamiales</taxon>
        <taxon>Orobanchaceae</taxon>
        <taxon>Orobanchaceae incertae sedis</taxon>
        <taxon>Phtheirospermum</taxon>
    </lineage>
</organism>
<evidence type="ECO:0000256" key="3">
    <source>
        <dbReference type="PROSITE-ProRule" id="PRU00023"/>
    </source>
</evidence>
<dbReference type="GO" id="GO:0005829">
    <property type="term" value="C:cytosol"/>
    <property type="evidence" value="ECO:0007669"/>
    <property type="project" value="TreeGrafter"/>
</dbReference>
<dbReference type="Pfam" id="PF12796">
    <property type="entry name" value="Ank_2"/>
    <property type="match status" value="1"/>
</dbReference>
<proteinExistence type="predicted"/>
<evidence type="ECO:0000256" key="1">
    <source>
        <dbReference type="ARBA" id="ARBA00022737"/>
    </source>
</evidence>
<dbReference type="OrthoDB" id="1717626at2759"/>
<reference evidence="4" key="1">
    <citation type="submission" date="2020-07" db="EMBL/GenBank/DDBJ databases">
        <title>Ethylene signaling mediates host invasion by parasitic plants.</title>
        <authorList>
            <person name="Yoshida S."/>
        </authorList>
    </citation>
    <scope>NUCLEOTIDE SEQUENCE</scope>
    <source>
        <strain evidence="4">Okayama</strain>
    </source>
</reference>
<keyword evidence="1" id="KW-0677">Repeat</keyword>
<dbReference type="SMART" id="SM00248">
    <property type="entry name" value="ANK"/>
    <property type="match status" value="2"/>
</dbReference>
<dbReference type="InterPro" id="IPR036770">
    <property type="entry name" value="Ankyrin_rpt-contain_sf"/>
</dbReference>
<dbReference type="PROSITE" id="PS50088">
    <property type="entry name" value="ANK_REPEAT"/>
    <property type="match status" value="2"/>
</dbReference>
<dbReference type="Gene3D" id="1.25.40.20">
    <property type="entry name" value="Ankyrin repeat-containing domain"/>
    <property type="match status" value="1"/>
</dbReference>
<feature type="repeat" description="ANK" evidence="3">
    <location>
        <begin position="136"/>
        <end position="168"/>
    </location>
</feature>
<keyword evidence="2 3" id="KW-0040">ANK repeat</keyword>
<name>A0A830D6F8_9LAMI</name>
<evidence type="ECO:0000313" key="5">
    <source>
        <dbReference type="Proteomes" id="UP000653305"/>
    </source>
</evidence>
<feature type="repeat" description="ANK" evidence="3">
    <location>
        <begin position="107"/>
        <end position="132"/>
    </location>
</feature>
<evidence type="ECO:0000313" key="4">
    <source>
        <dbReference type="EMBL" id="GFQ06860.1"/>
    </source>
</evidence>
<comment type="caution">
    <text evidence="4">The sequence shown here is derived from an EMBL/GenBank/DDBJ whole genome shotgun (WGS) entry which is preliminary data.</text>
</comment>
<dbReference type="AlphaFoldDB" id="A0A830D6F8"/>
<dbReference type="GO" id="GO:0071356">
    <property type="term" value="P:cellular response to tumor necrosis factor"/>
    <property type="evidence" value="ECO:0007669"/>
    <property type="project" value="TreeGrafter"/>
</dbReference>
<dbReference type="InterPro" id="IPR002110">
    <property type="entry name" value="Ankyrin_rpt"/>
</dbReference>
<dbReference type="EMBL" id="BMAC01001327">
    <property type="protein sequence ID" value="GFQ06860.1"/>
    <property type="molecule type" value="Genomic_DNA"/>
</dbReference>
<dbReference type="PANTHER" id="PTHR46680:SF3">
    <property type="entry name" value="NF-KAPPA-B INHIBITOR CACTUS"/>
    <property type="match status" value="1"/>
</dbReference>
<evidence type="ECO:0000256" key="2">
    <source>
        <dbReference type="ARBA" id="ARBA00023043"/>
    </source>
</evidence>
<accession>A0A830D6F8</accession>